<dbReference type="GO" id="GO:0004329">
    <property type="term" value="F:formate-tetrahydrofolate ligase activity"/>
    <property type="evidence" value="ECO:0007669"/>
    <property type="project" value="UniProtKB-UniRule"/>
</dbReference>
<evidence type="ECO:0000256" key="6">
    <source>
        <dbReference type="HAMAP-Rule" id="MF_01543"/>
    </source>
</evidence>
<dbReference type="Gene3D" id="3.10.410.10">
    <property type="entry name" value="Formyltetrahydrofolate synthetase, domain 3"/>
    <property type="match status" value="1"/>
</dbReference>
<proteinExistence type="inferred from homology"/>
<accession>U4KM86</accession>
<dbReference type="KEGG" id="abra:BN85301960"/>
<organism evidence="7 8">
    <name type="scientific">Acholeplasma brassicae</name>
    <dbReference type="NCBI Taxonomy" id="61635"/>
    <lineage>
        <taxon>Bacteria</taxon>
        <taxon>Bacillati</taxon>
        <taxon>Mycoplasmatota</taxon>
        <taxon>Mollicutes</taxon>
        <taxon>Acholeplasmatales</taxon>
        <taxon>Acholeplasmataceae</taxon>
        <taxon>Acholeplasma</taxon>
    </lineage>
</organism>
<protein>
    <recommendedName>
        <fullName evidence="6">Formate--tetrahydrofolate ligase</fullName>
        <ecNumber evidence="6">6.3.4.3</ecNumber>
    </recommendedName>
    <alternativeName>
        <fullName evidence="6">Formyltetrahydrofolate synthetase</fullName>
        <shortName evidence="6">FHS</shortName>
        <shortName evidence="6">FTHFS</shortName>
    </alternativeName>
</protein>
<dbReference type="InterPro" id="IPR000559">
    <property type="entry name" value="Formate_THF_ligase"/>
</dbReference>
<keyword evidence="2 6" id="KW-0554">One-carbon metabolism</keyword>
<dbReference type="AlphaFoldDB" id="U4KM86"/>
<dbReference type="EC" id="6.3.4.3" evidence="6"/>
<evidence type="ECO:0000256" key="4">
    <source>
        <dbReference type="ARBA" id="ARBA00022741"/>
    </source>
</evidence>
<dbReference type="GO" id="GO:0035999">
    <property type="term" value="P:tetrahydrofolate interconversion"/>
    <property type="evidence" value="ECO:0007669"/>
    <property type="project" value="UniProtKB-UniRule"/>
</dbReference>
<dbReference type="InterPro" id="IPR020628">
    <property type="entry name" value="Formate_THF_ligase_CS"/>
</dbReference>
<dbReference type="Pfam" id="PF01268">
    <property type="entry name" value="FTHFS"/>
    <property type="match status" value="1"/>
</dbReference>
<dbReference type="STRING" id="61635.BN85301960"/>
<keyword evidence="4 6" id="KW-0547">Nucleotide-binding</keyword>
<comment type="pathway">
    <text evidence="1 6">One-carbon metabolism; tetrahydrofolate interconversion.</text>
</comment>
<dbReference type="Gene3D" id="3.30.1510.10">
    <property type="entry name" value="Domain 2, N(10)-formyltetrahydrofolate synthetase"/>
    <property type="match status" value="1"/>
</dbReference>
<dbReference type="Gene3D" id="3.40.50.300">
    <property type="entry name" value="P-loop containing nucleotide triphosphate hydrolases"/>
    <property type="match status" value="1"/>
</dbReference>
<dbReference type="Proteomes" id="UP000032737">
    <property type="component" value="Chromosome"/>
</dbReference>
<evidence type="ECO:0000256" key="2">
    <source>
        <dbReference type="ARBA" id="ARBA00022563"/>
    </source>
</evidence>
<evidence type="ECO:0000256" key="3">
    <source>
        <dbReference type="ARBA" id="ARBA00022598"/>
    </source>
</evidence>
<evidence type="ECO:0000256" key="5">
    <source>
        <dbReference type="ARBA" id="ARBA00022840"/>
    </source>
</evidence>
<dbReference type="NCBIfam" id="NF010030">
    <property type="entry name" value="PRK13505.1"/>
    <property type="match status" value="1"/>
</dbReference>
<comment type="similarity">
    <text evidence="6">Belongs to the formate--tetrahydrofolate ligase family.</text>
</comment>
<comment type="catalytic activity">
    <reaction evidence="6">
        <text>(6S)-5,6,7,8-tetrahydrofolate + formate + ATP = (6R)-10-formyltetrahydrofolate + ADP + phosphate</text>
        <dbReference type="Rhea" id="RHEA:20221"/>
        <dbReference type="ChEBI" id="CHEBI:15740"/>
        <dbReference type="ChEBI" id="CHEBI:30616"/>
        <dbReference type="ChEBI" id="CHEBI:43474"/>
        <dbReference type="ChEBI" id="CHEBI:57453"/>
        <dbReference type="ChEBI" id="CHEBI:195366"/>
        <dbReference type="ChEBI" id="CHEBI:456216"/>
        <dbReference type="EC" id="6.3.4.3"/>
    </reaction>
</comment>
<dbReference type="GO" id="GO:0005524">
    <property type="term" value="F:ATP binding"/>
    <property type="evidence" value="ECO:0007669"/>
    <property type="project" value="UniProtKB-UniRule"/>
</dbReference>
<evidence type="ECO:0000256" key="1">
    <source>
        <dbReference type="ARBA" id="ARBA00004777"/>
    </source>
</evidence>
<evidence type="ECO:0000313" key="8">
    <source>
        <dbReference type="Proteomes" id="UP000032737"/>
    </source>
</evidence>
<keyword evidence="8" id="KW-1185">Reference proteome</keyword>
<gene>
    <name evidence="6 7" type="primary">fhs</name>
    <name evidence="7" type="ORF">BN85301960</name>
</gene>
<dbReference type="HAMAP" id="MF_01543">
    <property type="entry name" value="FTHFS"/>
    <property type="match status" value="1"/>
</dbReference>
<keyword evidence="3 6" id="KW-0436">Ligase</keyword>
<dbReference type="RefSeq" id="WP_030004079.1">
    <property type="nucleotide sequence ID" value="NC_022549.1"/>
</dbReference>
<dbReference type="UniPathway" id="UPA00193"/>
<dbReference type="SUPFAM" id="SSF52540">
    <property type="entry name" value="P-loop containing nucleoside triphosphate hydrolases"/>
    <property type="match status" value="1"/>
</dbReference>
<evidence type="ECO:0000313" key="7">
    <source>
        <dbReference type="EMBL" id="CCV65217.1"/>
    </source>
</evidence>
<name>U4KM86_9MOLU</name>
<reference evidence="7 8" key="1">
    <citation type="journal article" date="2013" name="J. Mol. Microbiol. Biotechnol.">
        <title>Analysis of the Complete Genomes of Acholeplasma brassicae , A. palmae and A. laidlawii and Their Comparison to the Obligate Parasites from ' Candidatus Phytoplasma'.</title>
        <authorList>
            <person name="Kube M."/>
            <person name="Siewert C."/>
            <person name="Migdoll A.M."/>
            <person name="Duduk B."/>
            <person name="Holz S."/>
            <person name="Rabus R."/>
            <person name="Seemuller E."/>
            <person name="Mitrovic J."/>
            <person name="Muller I."/>
            <person name="Buttner C."/>
            <person name="Reinhardt R."/>
        </authorList>
    </citation>
    <scope>NUCLEOTIDE SEQUENCE [LARGE SCALE GENOMIC DNA]</scope>
    <source>
        <strain evidence="8">0502</strain>
    </source>
</reference>
<dbReference type="HOGENOM" id="CLU_003601_3_3_14"/>
<dbReference type="InterPro" id="IPR027417">
    <property type="entry name" value="P-loop_NTPase"/>
</dbReference>
<feature type="binding site" evidence="6">
    <location>
        <begin position="65"/>
        <end position="72"/>
    </location>
    <ligand>
        <name>ATP</name>
        <dbReference type="ChEBI" id="CHEBI:30616"/>
    </ligand>
</feature>
<keyword evidence="5 6" id="KW-0067">ATP-binding</keyword>
<dbReference type="PROSITE" id="PS00721">
    <property type="entry name" value="FTHFS_1"/>
    <property type="match status" value="1"/>
</dbReference>
<sequence length="542" mass="59967">MKDDVTISNEAKLVPIKEIIGKLGINEEHVSYYGKSIAKIDHKLTPEEEKQTDAKLILVTAITPTPFGEGKTTMSIALNDGLNRIGKKAMAALREPSLGPVLGMKGGATGGGYAQVVPKEKINLHFTGDLHAITTAHNFISAAIDNHFHFNNPLNLDKTRITWPRAMDMNDRALRSIETIYRKDSFLITAASEIMAIFSLASSIKDLRRRLDEILIGYDLSGNEVYLKALGITDSLLIILKEAIDPNLVQTLENNPVLIHGGPFANIAHGCNSVFATKKALKLADYVVTEAGFGADLGAQKFLDIKTKLIDKTPDVIVVVSTIRALKYHGNLKEENPMEQLRLGVSNLEAHLAHLSCYELPLVVSLNEFYNDTKEEIDFMMNHLKELGYPVVRVTSFKDGSIGAEQLANTVVELSKQTSQINYTYEKKDDLFQKAKKIASRMYGANDVVYSKKAQRKLSELNGTYKEFDVVVAKTPLSFSNDPKRRGLVHEFDLMIEDVRVSRGAGFVVLLTKGIITMPGLPEEPNAKKMFMDDFGNISGKI</sequence>
<dbReference type="OrthoDB" id="9761733at2"/>
<dbReference type="EMBL" id="FO681348">
    <property type="protein sequence ID" value="CCV65217.1"/>
    <property type="molecule type" value="Genomic_DNA"/>
</dbReference>